<evidence type="ECO:0000313" key="3">
    <source>
        <dbReference type="Proteomes" id="UP000218505"/>
    </source>
</evidence>
<dbReference type="RefSeq" id="WP_096494534.1">
    <property type="nucleotide sequence ID" value="NZ_CP023445.1"/>
</dbReference>
<proteinExistence type="predicted"/>
<dbReference type="SUPFAM" id="SSF55729">
    <property type="entry name" value="Acyl-CoA N-acyltransferases (Nat)"/>
    <property type="match status" value="1"/>
</dbReference>
<evidence type="ECO:0000313" key="2">
    <source>
        <dbReference type="EMBL" id="ATE54923.1"/>
    </source>
</evidence>
<dbReference type="EMBL" id="CP023445">
    <property type="protein sequence ID" value="ATE54923.1"/>
    <property type="molecule type" value="Genomic_DNA"/>
</dbReference>
<organism evidence="2 3">
    <name type="scientific">Actinosynnema pretiosum</name>
    <dbReference type="NCBI Taxonomy" id="42197"/>
    <lineage>
        <taxon>Bacteria</taxon>
        <taxon>Bacillati</taxon>
        <taxon>Actinomycetota</taxon>
        <taxon>Actinomycetes</taxon>
        <taxon>Pseudonocardiales</taxon>
        <taxon>Pseudonocardiaceae</taxon>
        <taxon>Actinosynnema</taxon>
    </lineage>
</organism>
<dbReference type="Pfam" id="PF13302">
    <property type="entry name" value="Acetyltransf_3"/>
    <property type="match status" value="1"/>
</dbReference>
<dbReference type="PROSITE" id="PS51186">
    <property type="entry name" value="GNAT"/>
    <property type="match status" value="1"/>
</dbReference>
<dbReference type="InterPro" id="IPR000182">
    <property type="entry name" value="GNAT_dom"/>
</dbReference>
<evidence type="ECO:0000259" key="1">
    <source>
        <dbReference type="PROSITE" id="PS51186"/>
    </source>
</evidence>
<dbReference type="Proteomes" id="UP000218505">
    <property type="component" value="Chromosome"/>
</dbReference>
<gene>
    <name evidence="2" type="ORF">CNX65_17885</name>
</gene>
<feature type="domain" description="N-acetyltransferase" evidence="1">
    <location>
        <begin position="11"/>
        <end position="147"/>
    </location>
</feature>
<dbReference type="AlphaFoldDB" id="A0A290Z7H3"/>
<protein>
    <submittedName>
        <fullName evidence="2">GNAT family N-acetyltransferase</fullName>
    </submittedName>
</protein>
<dbReference type="InterPro" id="IPR016181">
    <property type="entry name" value="Acyl_CoA_acyltransferase"/>
</dbReference>
<dbReference type="CDD" id="cd04301">
    <property type="entry name" value="NAT_SF"/>
    <property type="match status" value="1"/>
</dbReference>
<sequence>MHTQDPASPHVSLRPLDEPGIERLLRVALADADPEDVMPPGWTTDAQFRAFYRAMPAFEVLVDGRTAGMVRLADDGETGMWLARSARGSGVGKAVLRLVLAHATRAGLRAVLADTTADNAAALAVLRAVGAELRTEGDRVLAELPLPDGPGARQADANGA</sequence>
<name>A0A290Z7H3_9PSEU</name>
<dbReference type="Gene3D" id="3.40.630.30">
    <property type="match status" value="1"/>
</dbReference>
<keyword evidence="3" id="KW-1185">Reference proteome</keyword>
<accession>A0A290Z7H3</accession>
<reference evidence="2" key="1">
    <citation type="submission" date="2017-09" db="EMBL/GenBank/DDBJ databases">
        <title>Complete Genome Sequence of ansamitocin-producing Bacterium Actinosynnema pretiosum X47.</title>
        <authorList>
            <person name="Cao G."/>
            <person name="Zong G."/>
            <person name="Zhong C."/>
            <person name="Fu J."/>
        </authorList>
    </citation>
    <scope>NUCLEOTIDE SEQUENCE [LARGE SCALE GENOMIC DNA]</scope>
    <source>
        <strain evidence="2">X47</strain>
    </source>
</reference>
<dbReference type="KEGG" id="apre:CNX65_17885"/>
<dbReference type="GO" id="GO:0016747">
    <property type="term" value="F:acyltransferase activity, transferring groups other than amino-acyl groups"/>
    <property type="evidence" value="ECO:0007669"/>
    <property type="project" value="InterPro"/>
</dbReference>